<evidence type="ECO:0000313" key="5">
    <source>
        <dbReference type="Proteomes" id="UP000472755"/>
    </source>
</evidence>
<proteinExistence type="predicted"/>
<comment type="caution">
    <text evidence="3">The sequence shown here is derived from an EMBL/GenBank/DDBJ whole genome shotgun (WGS) entry which is preliminary data.</text>
</comment>
<evidence type="ECO:0000313" key="3">
    <source>
        <dbReference type="EMBL" id="MTS52202.1"/>
    </source>
</evidence>
<evidence type="ECO:0000313" key="2">
    <source>
        <dbReference type="EMBL" id="MTS26185.1"/>
    </source>
</evidence>
<dbReference type="GeneID" id="42858925"/>
<dbReference type="RefSeq" id="WP_009324104.1">
    <property type="nucleotide sequence ID" value="NZ_CAOJUJ010000004.1"/>
</dbReference>
<dbReference type="Proteomes" id="UP000449193">
    <property type="component" value="Unassembled WGS sequence"/>
</dbReference>
<dbReference type="EMBL" id="WMZU01000002">
    <property type="protein sequence ID" value="MTS26185.1"/>
    <property type="molecule type" value="Genomic_DNA"/>
</dbReference>
<gene>
    <name evidence="3" type="ORF">GMD52_11685</name>
    <name evidence="2" type="ORF">GMD59_02655</name>
</gene>
<dbReference type="EMBL" id="WMZR01000015">
    <property type="protein sequence ID" value="MTS52202.1"/>
    <property type="molecule type" value="Genomic_DNA"/>
</dbReference>
<reference evidence="4 5" key="1">
    <citation type="journal article" date="2019" name="Nat. Med.">
        <title>A library of human gut bacterial isolates paired with longitudinal multiomics data enables mechanistic microbiome research.</title>
        <authorList>
            <person name="Poyet M."/>
            <person name="Groussin M."/>
            <person name="Gibbons S.M."/>
            <person name="Avila-Pacheco J."/>
            <person name="Jiang X."/>
            <person name="Kearney S.M."/>
            <person name="Perrotta A.R."/>
            <person name="Berdy B."/>
            <person name="Zhao S."/>
            <person name="Lieberman T.D."/>
            <person name="Swanson P.K."/>
            <person name="Smith M."/>
            <person name="Roesemann S."/>
            <person name="Alexander J.E."/>
            <person name="Rich S.A."/>
            <person name="Livny J."/>
            <person name="Vlamakis H."/>
            <person name="Clish C."/>
            <person name="Bullock K."/>
            <person name="Deik A."/>
            <person name="Scott J."/>
            <person name="Pierce K.A."/>
            <person name="Xavier R.J."/>
            <person name="Alm E.J."/>
        </authorList>
    </citation>
    <scope>NUCLEOTIDE SEQUENCE [LARGE SCALE GENOMIC DNA]</scope>
    <source>
        <strain evidence="2 5">BIOML-A4</strain>
        <strain evidence="3 4">BIOML-A7</strain>
    </source>
</reference>
<name>A0A6I3QLH5_9FIRM</name>
<evidence type="ECO:0000313" key="4">
    <source>
        <dbReference type="Proteomes" id="UP000449193"/>
    </source>
</evidence>
<accession>A0A6I3QLH5</accession>
<organism evidence="3 4">
    <name type="scientific">Ruthenibacterium lactatiformans</name>
    <dbReference type="NCBI Taxonomy" id="1550024"/>
    <lineage>
        <taxon>Bacteria</taxon>
        <taxon>Bacillati</taxon>
        <taxon>Bacillota</taxon>
        <taxon>Clostridia</taxon>
        <taxon>Eubacteriales</taxon>
        <taxon>Oscillospiraceae</taxon>
        <taxon>Ruthenibacterium</taxon>
    </lineage>
</organism>
<sequence>MEKNTQPQRDAAARIQNPTVRAIVLQPPSGTDPSGSYTGKPLDETERPVQDADDL</sequence>
<feature type="compositionally biased region" description="Polar residues" evidence="1">
    <location>
        <begin position="28"/>
        <end position="37"/>
    </location>
</feature>
<dbReference type="AlphaFoldDB" id="A0A6I3QLH5"/>
<protein>
    <submittedName>
        <fullName evidence="3">Uncharacterized protein</fullName>
    </submittedName>
</protein>
<evidence type="ECO:0000256" key="1">
    <source>
        <dbReference type="SAM" id="MobiDB-lite"/>
    </source>
</evidence>
<feature type="compositionally biased region" description="Basic and acidic residues" evidence="1">
    <location>
        <begin position="41"/>
        <end position="55"/>
    </location>
</feature>
<feature type="region of interest" description="Disordered" evidence="1">
    <location>
        <begin position="1"/>
        <end position="55"/>
    </location>
</feature>
<dbReference type="Proteomes" id="UP000472755">
    <property type="component" value="Unassembled WGS sequence"/>
</dbReference>